<evidence type="ECO:0000313" key="2">
    <source>
        <dbReference type="Proteomes" id="UP000731465"/>
    </source>
</evidence>
<evidence type="ECO:0000313" key="1">
    <source>
        <dbReference type="EMBL" id="MBW7571155.1"/>
    </source>
</evidence>
<proteinExistence type="predicted"/>
<accession>A0ABS7DIN1</accession>
<dbReference type="Proteomes" id="UP000731465">
    <property type="component" value="Unassembled WGS sequence"/>
</dbReference>
<dbReference type="RefSeq" id="WP_219938432.1">
    <property type="nucleotide sequence ID" value="NZ_JAGFNY010000080.1"/>
</dbReference>
<reference evidence="1 2" key="1">
    <citation type="submission" date="2021-03" db="EMBL/GenBank/DDBJ databases">
        <title>Succinivibrio sp. nov. isolated from feces of cow.</title>
        <authorList>
            <person name="Choi J.-Y."/>
        </authorList>
    </citation>
    <scope>NUCLEOTIDE SEQUENCE [LARGE SCALE GENOMIC DNA]</scope>
    <source>
        <strain evidence="1 2">AGMB01872</strain>
    </source>
</reference>
<organism evidence="1 2">
    <name type="scientific">Succinivibrio faecicola</name>
    <dbReference type="NCBI Taxonomy" id="2820300"/>
    <lineage>
        <taxon>Bacteria</taxon>
        <taxon>Pseudomonadati</taxon>
        <taxon>Pseudomonadota</taxon>
        <taxon>Gammaproteobacteria</taxon>
        <taxon>Aeromonadales</taxon>
        <taxon>Succinivibrionaceae</taxon>
        <taxon>Succinivibrio</taxon>
    </lineage>
</organism>
<keyword evidence="2" id="KW-1185">Reference proteome</keyword>
<name>A0ABS7DIN1_9GAMM</name>
<gene>
    <name evidence="1" type="ORF">J5V48_09675</name>
</gene>
<sequence>MSVFNHNYITIDSIIEYLYKDGKELTADALIKLADPNTSTHELLELLCIYVNCMSKFSRKEDAGFICKLQVKNAELVAMLQSIRERYDKAVTELVESKRSEIDLEKRCQRLELDNITLNQRLELRTNELKACGYKIS</sequence>
<comment type="caution">
    <text evidence="1">The sequence shown here is derived from an EMBL/GenBank/DDBJ whole genome shotgun (WGS) entry which is preliminary data.</text>
</comment>
<dbReference type="EMBL" id="JAGFNY010000080">
    <property type="protein sequence ID" value="MBW7571155.1"/>
    <property type="molecule type" value="Genomic_DNA"/>
</dbReference>
<protein>
    <submittedName>
        <fullName evidence="1">Uncharacterized protein</fullName>
    </submittedName>
</protein>